<dbReference type="InterPro" id="IPR029050">
    <property type="entry name" value="Immunoprotect_excell_Ig-like"/>
</dbReference>
<evidence type="ECO:0000256" key="1">
    <source>
        <dbReference type="ARBA" id="ARBA00022729"/>
    </source>
</evidence>
<keyword evidence="1 2" id="KW-0732">Signal</keyword>
<keyword evidence="5" id="KW-1185">Reference proteome</keyword>
<feature type="signal peptide" evidence="2">
    <location>
        <begin position="1"/>
        <end position="27"/>
    </location>
</feature>
<dbReference type="Proteomes" id="UP001597041">
    <property type="component" value="Unassembled WGS sequence"/>
</dbReference>
<comment type="caution">
    <text evidence="4">The sequence shown here is derived from an EMBL/GenBank/DDBJ whole genome shotgun (WGS) entry which is preliminary data.</text>
</comment>
<dbReference type="Gene3D" id="2.60.40.1240">
    <property type="match status" value="1"/>
</dbReference>
<dbReference type="EMBL" id="JBHTKK010000016">
    <property type="protein sequence ID" value="MFD1066966.1"/>
    <property type="molecule type" value="Genomic_DNA"/>
</dbReference>
<sequence>MSKKYGIIFLFLILCVGLIGCSSDASSSGGENGDVEVEIDNASYVLADEGGTSTDDNTGMLAVEFAVTNNNEYPITISPHDGIKLDDEGEQKSPQTDLYNDKVDLDSTFTGDIGAEKMAKITSIFYVEKDKAYEVRMSPFSTNADADIEDVTVALDTAEFSDSFDALNEPEEALSAYIDTIYLDQENDDYERLVSADKEALQEEAKDLFADRMDSAFMMSVPEEEIDKNYETYKSLLTDEAEITTETIANANNKAVVTVDYATLPLDLHEPVSDYSDEYIDNQDDFDYDSDEMEEYALSNFDNILNDIEPETSRETLEILMVNEDGKWSVDTSDWNSELLAEAFSEGYVY</sequence>
<reference evidence="5" key="1">
    <citation type="journal article" date="2019" name="Int. J. Syst. Evol. Microbiol.">
        <title>The Global Catalogue of Microorganisms (GCM) 10K type strain sequencing project: providing services to taxonomists for standard genome sequencing and annotation.</title>
        <authorList>
            <consortium name="The Broad Institute Genomics Platform"/>
            <consortium name="The Broad Institute Genome Sequencing Center for Infectious Disease"/>
            <person name="Wu L."/>
            <person name="Ma J."/>
        </authorList>
    </citation>
    <scope>NUCLEOTIDE SEQUENCE [LARGE SCALE GENOMIC DNA]</scope>
    <source>
        <strain evidence="5">CCUG 56608</strain>
    </source>
</reference>
<feature type="chain" id="PRO_5045418723" evidence="2">
    <location>
        <begin position="28"/>
        <end position="350"/>
    </location>
</feature>
<gene>
    <name evidence="4" type="ORF">ACFQ19_13120</name>
</gene>
<dbReference type="RefSeq" id="WP_379592791.1">
    <property type="nucleotide sequence ID" value="NZ_JBHTKK010000016.1"/>
</dbReference>
<dbReference type="InterPro" id="IPR031343">
    <property type="entry name" value="DUF5105"/>
</dbReference>
<evidence type="ECO:0000256" key="2">
    <source>
        <dbReference type="SAM" id="SignalP"/>
    </source>
</evidence>
<evidence type="ECO:0000313" key="5">
    <source>
        <dbReference type="Proteomes" id="UP001597041"/>
    </source>
</evidence>
<accession>A0ABW3NKP3</accession>
<organism evidence="4 5">
    <name type="scientific">Oceanobacillus locisalsi</name>
    <dbReference type="NCBI Taxonomy" id="546107"/>
    <lineage>
        <taxon>Bacteria</taxon>
        <taxon>Bacillati</taxon>
        <taxon>Bacillota</taxon>
        <taxon>Bacilli</taxon>
        <taxon>Bacillales</taxon>
        <taxon>Bacillaceae</taxon>
        <taxon>Oceanobacillus</taxon>
    </lineage>
</organism>
<dbReference type="Pfam" id="PF17118">
    <property type="entry name" value="DUF5105"/>
    <property type="match status" value="1"/>
</dbReference>
<dbReference type="PROSITE" id="PS51257">
    <property type="entry name" value="PROKAR_LIPOPROTEIN"/>
    <property type="match status" value="1"/>
</dbReference>
<name>A0ABW3NKP3_9BACI</name>
<proteinExistence type="predicted"/>
<feature type="domain" description="DUF5105" evidence="3">
    <location>
        <begin position="162"/>
        <end position="344"/>
    </location>
</feature>
<protein>
    <submittedName>
        <fullName evidence="4">DUF5105 domain-containing protein</fullName>
    </submittedName>
</protein>
<evidence type="ECO:0000259" key="3">
    <source>
        <dbReference type="Pfam" id="PF17118"/>
    </source>
</evidence>
<evidence type="ECO:0000313" key="4">
    <source>
        <dbReference type="EMBL" id="MFD1066966.1"/>
    </source>
</evidence>